<dbReference type="GeneID" id="9837140"/>
<keyword evidence="4" id="KW-1185">Reference proteome</keyword>
<reference evidence="3 4" key="2">
    <citation type="journal article" date="2014" name="BMC Genomics">
        <title>An improved genome of the model marine alga Ostreococcus tauri unfolds by assessing Illumina de novo assemblies.</title>
        <authorList>
            <person name="Blanc-Mathieu R."/>
            <person name="Verhelst B."/>
            <person name="Derelle E."/>
            <person name="Rombauts S."/>
            <person name="Bouget F.Y."/>
            <person name="Carre I."/>
            <person name="Chateau A."/>
            <person name="Eyre-Walker A."/>
            <person name="Grimsley N."/>
            <person name="Moreau H."/>
            <person name="Piegu B."/>
            <person name="Rivals E."/>
            <person name="Schackwitz W."/>
            <person name="Van de Peer Y."/>
            <person name="Piganeau G."/>
        </authorList>
    </citation>
    <scope>NUCLEOTIDE SEQUENCE [LARGE SCALE GENOMIC DNA]</scope>
    <source>
        <strain evidence="4">OTTH 0595 / CCAP 157/2 / RCC745</strain>
    </source>
</reference>
<name>A0A090M969_OSTTA</name>
<dbReference type="InParanoid" id="A0A090M969"/>
<feature type="compositionally biased region" description="Basic and acidic residues" evidence="1">
    <location>
        <begin position="36"/>
        <end position="53"/>
    </location>
</feature>
<dbReference type="EMBL" id="CAID01000007">
    <property type="protein sequence ID" value="CEF98694.1"/>
    <property type="molecule type" value="Genomic_DNA"/>
</dbReference>
<reference evidence="4" key="1">
    <citation type="journal article" date="2006" name="Proc. Natl. Acad. Sci. U.S.A.">
        <title>Genome analysis of the smallest free-living eukaryote Ostreococcus tauri unveils many unique features.</title>
        <authorList>
            <person name="Derelle E."/>
            <person name="Ferraz C."/>
            <person name="Rombauts S."/>
            <person name="Rouze P."/>
            <person name="Worden A.Z."/>
            <person name="Robbens S."/>
            <person name="Partensky F."/>
            <person name="Degroeve S."/>
            <person name="Echeynie S."/>
            <person name="Cooke R."/>
            <person name="Saeys Y."/>
            <person name="Wuyts J."/>
            <person name="Jabbari K."/>
            <person name="Bowler C."/>
            <person name="Panaud O."/>
            <person name="Piegu B."/>
            <person name="Ball S.G."/>
            <person name="Ral J.-P."/>
            <person name="Bouget F.-Y."/>
            <person name="Piganeau G."/>
            <person name="De Baets B."/>
            <person name="Picard A."/>
            <person name="Delseny M."/>
            <person name="Demaille J."/>
            <person name="Van de Peer Y."/>
            <person name="Moreau H."/>
        </authorList>
    </citation>
    <scope>NUCLEOTIDE SEQUENCE [LARGE SCALE GENOMIC DNA]</scope>
    <source>
        <strain evidence="4">OTTH 0595 / CCAP 157/2 / RCC745</strain>
    </source>
</reference>
<keyword evidence="2" id="KW-0812">Transmembrane</keyword>
<gene>
    <name evidence="3" type="ORF">OT_ostta07g02100</name>
</gene>
<keyword evidence="2" id="KW-1133">Transmembrane helix</keyword>
<dbReference type="Proteomes" id="UP000009170">
    <property type="component" value="Unassembled WGS sequence"/>
</dbReference>
<proteinExistence type="predicted"/>
<evidence type="ECO:0000313" key="4">
    <source>
        <dbReference type="Proteomes" id="UP000009170"/>
    </source>
</evidence>
<comment type="caution">
    <text evidence="3">The sequence shown here is derived from an EMBL/GenBank/DDBJ whole genome shotgun (WGS) entry which is preliminary data.</text>
</comment>
<accession>A0A090M969</accession>
<protein>
    <submittedName>
        <fullName evidence="3">Unnamed product</fullName>
    </submittedName>
</protein>
<feature type="transmembrane region" description="Helical" evidence="2">
    <location>
        <begin position="121"/>
        <end position="142"/>
    </location>
</feature>
<evidence type="ECO:0000256" key="1">
    <source>
        <dbReference type="SAM" id="MobiDB-lite"/>
    </source>
</evidence>
<evidence type="ECO:0000256" key="2">
    <source>
        <dbReference type="SAM" id="Phobius"/>
    </source>
</evidence>
<dbReference type="RefSeq" id="XP_003080290.2">
    <property type="nucleotide sequence ID" value="XM_003080242.2"/>
</dbReference>
<sequence>MATRDGGVTVGRSRYPIIMRAMSTPRSSTRALGDGSTRRGDRGRRPARVDVSRARVRGARATTENDDGELASRRAFDVNAELEADIARYAKRRSETMGDEPSSSAGEPGAMDQVKEAIDTFLLYDFFVILFILAWLVCGVGVRLSQGNGLSYDEPFLGTWLFLWPFLFQPLLGVHMLATLVSPAIGYAKKKGIVSEDTWQ</sequence>
<evidence type="ECO:0000313" key="3">
    <source>
        <dbReference type="EMBL" id="CEF98694.1"/>
    </source>
</evidence>
<dbReference type="OrthoDB" id="530005at2759"/>
<feature type="transmembrane region" description="Helical" evidence="2">
    <location>
        <begin position="162"/>
        <end position="181"/>
    </location>
</feature>
<dbReference type="KEGG" id="ota:OT_ostta07g02100"/>
<dbReference type="AlphaFoldDB" id="A0A090M969"/>
<keyword evidence="2" id="KW-0472">Membrane</keyword>
<organism evidence="3 4">
    <name type="scientific">Ostreococcus tauri</name>
    <name type="common">Marine green alga</name>
    <dbReference type="NCBI Taxonomy" id="70448"/>
    <lineage>
        <taxon>Eukaryota</taxon>
        <taxon>Viridiplantae</taxon>
        <taxon>Chlorophyta</taxon>
        <taxon>Mamiellophyceae</taxon>
        <taxon>Mamiellales</taxon>
        <taxon>Bathycoccaceae</taxon>
        <taxon>Ostreococcus</taxon>
    </lineage>
</organism>
<feature type="region of interest" description="Disordered" evidence="1">
    <location>
        <begin position="21"/>
        <end position="64"/>
    </location>
</feature>